<dbReference type="GO" id="GO:0005737">
    <property type="term" value="C:cytoplasm"/>
    <property type="evidence" value="ECO:0007669"/>
    <property type="project" value="UniProtKB-SubCell"/>
</dbReference>
<accession>A0A160V9E3</accession>
<comment type="similarity">
    <text evidence="2">Belongs to the methyltransferase superfamily. L-isoaspartyl/D-aspartyl protein methyltransferase family.</text>
</comment>
<dbReference type="InterPro" id="IPR029063">
    <property type="entry name" value="SAM-dependent_MTases_sf"/>
</dbReference>
<dbReference type="EMBL" id="FAXA01000287">
    <property type="protein sequence ID" value="CUV02684.1"/>
    <property type="molecule type" value="Genomic_DNA"/>
</dbReference>
<dbReference type="HAMAP" id="MF_00090">
    <property type="entry name" value="PIMT"/>
    <property type="match status" value="1"/>
</dbReference>
<evidence type="ECO:0000256" key="2">
    <source>
        <dbReference type="ARBA" id="ARBA00005369"/>
    </source>
</evidence>
<organism evidence="8">
    <name type="scientific">hydrothermal vent metagenome</name>
    <dbReference type="NCBI Taxonomy" id="652676"/>
    <lineage>
        <taxon>unclassified sequences</taxon>
        <taxon>metagenomes</taxon>
        <taxon>ecological metagenomes</taxon>
    </lineage>
</organism>
<dbReference type="NCBIfam" id="NF001453">
    <property type="entry name" value="PRK00312.1"/>
    <property type="match status" value="1"/>
</dbReference>
<keyword evidence="4" id="KW-0963">Cytoplasm</keyword>
<protein>
    <recommendedName>
        <fullName evidence="3">protein-L-isoaspartate(D-aspartate) O-methyltransferase</fullName>
        <ecNumber evidence="3">2.1.1.77</ecNumber>
    </recommendedName>
</protein>
<keyword evidence="5 8" id="KW-0489">Methyltransferase</keyword>
<dbReference type="EC" id="2.1.1.77" evidence="3"/>
<dbReference type="FunFam" id="3.40.50.150:FF:000010">
    <property type="entry name" value="Protein-L-isoaspartate O-methyltransferase"/>
    <property type="match status" value="1"/>
</dbReference>
<proteinExistence type="inferred from homology"/>
<dbReference type="CDD" id="cd02440">
    <property type="entry name" value="AdoMet_MTases"/>
    <property type="match status" value="1"/>
</dbReference>
<dbReference type="PANTHER" id="PTHR11579:SF0">
    <property type="entry name" value="PROTEIN-L-ISOASPARTATE(D-ASPARTATE) O-METHYLTRANSFERASE"/>
    <property type="match status" value="1"/>
</dbReference>
<dbReference type="AlphaFoldDB" id="A0A160V9E3"/>
<reference evidence="8" key="1">
    <citation type="submission" date="2015-10" db="EMBL/GenBank/DDBJ databases">
        <authorList>
            <person name="Gilbert D.G."/>
        </authorList>
    </citation>
    <scope>NUCLEOTIDE SEQUENCE</scope>
</reference>
<evidence type="ECO:0000256" key="7">
    <source>
        <dbReference type="ARBA" id="ARBA00022691"/>
    </source>
</evidence>
<evidence type="ECO:0000256" key="5">
    <source>
        <dbReference type="ARBA" id="ARBA00022603"/>
    </source>
</evidence>
<dbReference type="GO" id="GO:0032259">
    <property type="term" value="P:methylation"/>
    <property type="evidence" value="ECO:0007669"/>
    <property type="project" value="UniProtKB-KW"/>
</dbReference>
<gene>
    <name evidence="8" type="ORF">MGWOODY_Clf2638</name>
</gene>
<keyword evidence="7" id="KW-0949">S-adenosyl-L-methionine</keyword>
<evidence type="ECO:0000313" key="8">
    <source>
        <dbReference type="EMBL" id="CUV02684.1"/>
    </source>
</evidence>
<evidence type="ECO:0000256" key="6">
    <source>
        <dbReference type="ARBA" id="ARBA00022679"/>
    </source>
</evidence>
<sequence length="222" mass="23945">MLDHDPDKKLLSDRKALFSSLRRKIRSVPVVRAMERVPREEFVSARDRPRAYRDEPLSIGEDQTISQPYIVALITEALRLQPTDWVLELGTGSGYQAAVLAELVPDGNVVTVELVPSLAQQARETLAGLGYGNIVVEESTGSLGCPRLGPYDAIVVSAAAPTLSPTLLSQLALGGRLVVPVGSRDQQELVCALRTGEGISLRMLGPCRFVPLIGHDAFPALP</sequence>
<dbReference type="Pfam" id="PF01135">
    <property type="entry name" value="PCMT"/>
    <property type="match status" value="1"/>
</dbReference>
<dbReference type="GO" id="GO:0004719">
    <property type="term" value="F:protein-L-isoaspartate (D-aspartate) O-methyltransferase activity"/>
    <property type="evidence" value="ECO:0007669"/>
    <property type="project" value="UniProtKB-EC"/>
</dbReference>
<dbReference type="SUPFAM" id="SSF53335">
    <property type="entry name" value="S-adenosyl-L-methionine-dependent methyltransferases"/>
    <property type="match status" value="1"/>
</dbReference>
<evidence type="ECO:0000256" key="1">
    <source>
        <dbReference type="ARBA" id="ARBA00004496"/>
    </source>
</evidence>
<keyword evidence="6 8" id="KW-0808">Transferase</keyword>
<evidence type="ECO:0000256" key="3">
    <source>
        <dbReference type="ARBA" id="ARBA00011890"/>
    </source>
</evidence>
<dbReference type="NCBIfam" id="TIGR00080">
    <property type="entry name" value="pimt"/>
    <property type="match status" value="1"/>
</dbReference>
<dbReference type="PANTHER" id="PTHR11579">
    <property type="entry name" value="PROTEIN-L-ISOASPARTATE O-METHYLTRANSFERASE"/>
    <property type="match status" value="1"/>
</dbReference>
<comment type="subcellular location">
    <subcellularLocation>
        <location evidence="1">Cytoplasm</location>
    </subcellularLocation>
</comment>
<dbReference type="InterPro" id="IPR000682">
    <property type="entry name" value="PCMT"/>
</dbReference>
<name>A0A160V9E3_9ZZZZ</name>
<dbReference type="Gene3D" id="3.40.50.150">
    <property type="entry name" value="Vaccinia Virus protein VP39"/>
    <property type="match status" value="1"/>
</dbReference>
<evidence type="ECO:0000256" key="4">
    <source>
        <dbReference type="ARBA" id="ARBA00022490"/>
    </source>
</evidence>